<dbReference type="RefSeq" id="WP_064568100.1">
    <property type="nucleotide sequence ID" value="NZ_CP014007.2"/>
</dbReference>
<dbReference type="EMBL" id="FOKO01000001">
    <property type="protein sequence ID" value="SFB71860.1"/>
    <property type="molecule type" value="Genomic_DNA"/>
</dbReference>
<organism evidence="2 4">
    <name type="scientific">Kosakonia oryzae</name>
    <dbReference type="NCBI Taxonomy" id="497725"/>
    <lineage>
        <taxon>Bacteria</taxon>
        <taxon>Pseudomonadati</taxon>
        <taxon>Pseudomonadota</taxon>
        <taxon>Gammaproteobacteria</taxon>
        <taxon>Enterobacterales</taxon>
        <taxon>Enterobacteriaceae</taxon>
        <taxon>Kosakonia</taxon>
    </lineage>
</organism>
<evidence type="ECO:0000313" key="1">
    <source>
        <dbReference type="EMBL" id="ANI84082.1"/>
    </source>
</evidence>
<dbReference type="Proteomes" id="UP000078227">
    <property type="component" value="Chromosome"/>
</dbReference>
<evidence type="ECO:0000313" key="2">
    <source>
        <dbReference type="EMBL" id="SFB71860.1"/>
    </source>
</evidence>
<dbReference type="KEGG" id="kor:AWR26_18725"/>
<sequence>MVDKNIYFELQKLSLALFLATKGSAARLFIDDDNQPVNNPAVNEPFQEIDAEDPHTRLHVRHFCHNVQLLKTHTRASECQQVIEAWRAYGNDCLMDGQSMPLLNLVQGWMLIETCQSQHDGSTTLPGFDKCRTLQSADSIFQQCLPPPTALTTPMQGKNDCGQCCCQLNISPVQSYTSDK</sequence>
<name>A0AA94H028_9ENTR</name>
<dbReference type="AlphaFoldDB" id="A0AA94H028"/>
<evidence type="ECO:0000313" key="3">
    <source>
        <dbReference type="Proteomes" id="UP000078227"/>
    </source>
</evidence>
<dbReference type="Proteomes" id="UP000182314">
    <property type="component" value="Unassembled WGS sequence"/>
</dbReference>
<gene>
    <name evidence="1" type="ORF">AWR26_18725</name>
    <name evidence="2" type="ORF">SAMN05216286_0479</name>
</gene>
<reference evidence="1 3" key="2">
    <citation type="submission" date="2021-03" db="EMBL/GenBank/DDBJ databases">
        <authorList>
            <person name="Li Y."/>
            <person name="Li S."/>
            <person name="Chen M."/>
            <person name="Peng G."/>
            <person name="Tan Z."/>
            <person name="An Q."/>
        </authorList>
    </citation>
    <scope>NUCLEOTIDE SEQUENCE [LARGE SCALE GENOMIC DNA]</scope>
    <source>
        <strain evidence="1 3">Ola 51</strain>
    </source>
</reference>
<accession>A0AA94H028</accession>
<dbReference type="EMBL" id="CP014007">
    <property type="protein sequence ID" value="ANI84082.1"/>
    <property type="molecule type" value="Genomic_DNA"/>
</dbReference>
<keyword evidence="3" id="KW-1185">Reference proteome</keyword>
<protein>
    <submittedName>
        <fullName evidence="2">Uncharacterized protein</fullName>
    </submittedName>
</protein>
<proteinExistence type="predicted"/>
<evidence type="ECO:0000313" key="4">
    <source>
        <dbReference type="Proteomes" id="UP000182314"/>
    </source>
</evidence>
<reference evidence="2 4" key="1">
    <citation type="submission" date="2016-10" db="EMBL/GenBank/DDBJ databases">
        <authorList>
            <person name="Varghese N."/>
            <person name="Submissions S."/>
        </authorList>
    </citation>
    <scope>NUCLEOTIDE SEQUENCE [LARGE SCALE GENOMIC DNA]</scope>
    <source>
        <strain evidence="2 4">CGMCC 1.7012</strain>
    </source>
</reference>